<dbReference type="RefSeq" id="WP_382166151.1">
    <property type="nucleotide sequence ID" value="NZ_JBHTBR010000002.1"/>
</dbReference>
<dbReference type="Proteomes" id="UP001596492">
    <property type="component" value="Unassembled WGS sequence"/>
</dbReference>
<evidence type="ECO:0000259" key="1">
    <source>
        <dbReference type="SMART" id="SM00849"/>
    </source>
</evidence>
<evidence type="ECO:0000313" key="3">
    <source>
        <dbReference type="Proteomes" id="UP001596492"/>
    </source>
</evidence>
<proteinExistence type="predicted"/>
<dbReference type="InterPro" id="IPR036388">
    <property type="entry name" value="WH-like_DNA-bd_sf"/>
</dbReference>
<comment type="caution">
    <text evidence="2">The sequence shown here is derived from an EMBL/GenBank/DDBJ whole genome shotgun (WGS) entry which is preliminary data.</text>
</comment>
<keyword evidence="3" id="KW-1185">Reference proteome</keyword>
<dbReference type="Gene3D" id="3.60.15.10">
    <property type="entry name" value="Ribonuclease Z/Hydroxyacylglutathione hydrolase-like"/>
    <property type="match status" value="1"/>
</dbReference>
<sequence length="302" mass="33033">MAGIPFVSEIKFDYEEVAQVSPLIQRVIANNPGAFTYTGTGVYIVGDKECVVFDPGPHTETHFEALKKALEGRTVKYVLVTHSHMDHSPLAHPLAEWAGCEVYAGGPAIPSDSDVRMEAGDDLSFQPHHTLTDGQLFSGDGWTVEAVATPGHTSNHYCFALKEENALFSGDHIMGWSTTVISPPDGNMGDYFDSLEKVKQRGYATIWPTHGPPVTEAGPFIAAYISHRRKREQAIVDRLQAGDTLIPEMVKTIYKDVDKRLHPAACHSVMAHMIHLVDTGRAIASTDTCSLRTEYKLGTVSA</sequence>
<dbReference type="SUPFAM" id="SSF56281">
    <property type="entry name" value="Metallo-hydrolase/oxidoreductase"/>
    <property type="match status" value="1"/>
</dbReference>
<dbReference type="Gene3D" id="1.10.10.10">
    <property type="entry name" value="Winged helix-like DNA-binding domain superfamily/Winged helix DNA-binding domain"/>
    <property type="match status" value="1"/>
</dbReference>
<evidence type="ECO:0000313" key="2">
    <source>
        <dbReference type="EMBL" id="MFC7290947.1"/>
    </source>
</evidence>
<dbReference type="CDD" id="cd16278">
    <property type="entry name" value="metallo-hydrolase-like_MBL-fold"/>
    <property type="match status" value="1"/>
</dbReference>
<dbReference type="InterPro" id="IPR041516">
    <property type="entry name" value="LACTB2_WH"/>
</dbReference>
<dbReference type="PANTHER" id="PTHR23131">
    <property type="entry name" value="ENDORIBONUCLEASE LACTB2"/>
    <property type="match status" value="1"/>
</dbReference>
<dbReference type="InterPro" id="IPR036866">
    <property type="entry name" value="RibonucZ/Hydroxyglut_hydro"/>
</dbReference>
<organism evidence="2 3">
    <name type="scientific">Hirschia litorea</name>
    <dbReference type="NCBI Taxonomy" id="1199156"/>
    <lineage>
        <taxon>Bacteria</taxon>
        <taxon>Pseudomonadati</taxon>
        <taxon>Pseudomonadota</taxon>
        <taxon>Alphaproteobacteria</taxon>
        <taxon>Hyphomonadales</taxon>
        <taxon>Hyphomonadaceae</taxon>
        <taxon>Hirschia</taxon>
    </lineage>
</organism>
<accession>A0ABW2IIW1</accession>
<dbReference type="Pfam" id="PF17778">
    <property type="entry name" value="WHD_BLACT"/>
    <property type="match status" value="1"/>
</dbReference>
<protein>
    <submittedName>
        <fullName evidence="2">MBL fold metallo-hydrolase</fullName>
    </submittedName>
</protein>
<feature type="domain" description="Metallo-beta-lactamase" evidence="1">
    <location>
        <begin position="38"/>
        <end position="210"/>
    </location>
</feature>
<dbReference type="Pfam" id="PF00753">
    <property type="entry name" value="Lactamase_B"/>
    <property type="match status" value="1"/>
</dbReference>
<name>A0ABW2IIW1_9PROT</name>
<dbReference type="InterPro" id="IPR050662">
    <property type="entry name" value="Sec-metab_biosynth-thioest"/>
</dbReference>
<gene>
    <name evidence="2" type="ORF">ACFQS8_04925</name>
</gene>
<dbReference type="SMART" id="SM00849">
    <property type="entry name" value="Lactamase_B"/>
    <property type="match status" value="1"/>
</dbReference>
<dbReference type="EMBL" id="JBHTBR010000002">
    <property type="protein sequence ID" value="MFC7290947.1"/>
    <property type="molecule type" value="Genomic_DNA"/>
</dbReference>
<dbReference type="InterPro" id="IPR001279">
    <property type="entry name" value="Metallo-B-lactamas"/>
</dbReference>
<dbReference type="PANTHER" id="PTHR23131:SF0">
    <property type="entry name" value="ENDORIBONUCLEASE LACTB2"/>
    <property type="match status" value="1"/>
</dbReference>
<reference evidence="3" key="1">
    <citation type="journal article" date="2019" name="Int. J. Syst. Evol. Microbiol.">
        <title>The Global Catalogue of Microorganisms (GCM) 10K type strain sequencing project: providing services to taxonomists for standard genome sequencing and annotation.</title>
        <authorList>
            <consortium name="The Broad Institute Genomics Platform"/>
            <consortium name="The Broad Institute Genome Sequencing Center for Infectious Disease"/>
            <person name="Wu L."/>
            <person name="Ma J."/>
        </authorList>
    </citation>
    <scope>NUCLEOTIDE SEQUENCE [LARGE SCALE GENOMIC DNA]</scope>
    <source>
        <strain evidence="3">CCUG 51308</strain>
    </source>
</reference>